<dbReference type="EMBL" id="JAEFBJ010000110">
    <property type="protein sequence ID" value="KAG7530091.1"/>
    <property type="molecule type" value="Genomic_DNA"/>
</dbReference>
<reference evidence="1 2" key="1">
    <citation type="submission" date="2020-12" db="EMBL/GenBank/DDBJ databases">
        <title>Concerted genomic and epigenomic changes stabilize Arabidopsis allopolyploids.</title>
        <authorList>
            <person name="Chen Z."/>
        </authorList>
    </citation>
    <scope>NUCLEOTIDE SEQUENCE [LARGE SCALE GENOMIC DNA]</scope>
    <source>
        <strain evidence="1">As9502</strain>
        <tissue evidence="1">Leaf</tissue>
    </source>
</reference>
<evidence type="ECO:0000313" key="1">
    <source>
        <dbReference type="EMBL" id="KAG7530091.1"/>
    </source>
</evidence>
<proteinExistence type="predicted"/>
<gene>
    <name evidence="1" type="ORF">ISN44_Un110g000010</name>
</gene>
<feature type="non-terminal residue" evidence="1">
    <location>
        <position position="1"/>
    </location>
</feature>
<dbReference type="OrthoDB" id="1740797at2759"/>
<evidence type="ECO:0000313" key="2">
    <source>
        <dbReference type="Proteomes" id="UP000694251"/>
    </source>
</evidence>
<protein>
    <submittedName>
        <fullName evidence="1">Uncharacterized protein</fullName>
    </submittedName>
</protein>
<keyword evidence="2" id="KW-1185">Reference proteome</keyword>
<dbReference type="AlphaFoldDB" id="A0A8T1XD96"/>
<comment type="caution">
    <text evidence="1">The sequence shown here is derived from an EMBL/GenBank/DDBJ whole genome shotgun (WGS) entry which is preliminary data.</text>
</comment>
<organism evidence="1 2">
    <name type="scientific">Arabidopsis suecica</name>
    <name type="common">Swedish thale-cress</name>
    <name type="synonym">Cardaminopsis suecica</name>
    <dbReference type="NCBI Taxonomy" id="45249"/>
    <lineage>
        <taxon>Eukaryota</taxon>
        <taxon>Viridiplantae</taxon>
        <taxon>Streptophyta</taxon>
        <taxon>Embryophyta</taxon>
        <taxon>Tracheophyta</taxon>
        <taxon>Spermatophyta</taxon>
        <taxon>Magnoliopsida</taxon>
        <taxon>eudicotyledons</taxon>
        <taxon>Gunneridae</taxon>
        <taxon>Pentapetalae</taxon>
        <taxon>rosids</taxon>
        <taxon>malvids</taxon>
        <taxon>Brassicales</taxon>
        <taxon>Brassicaceae</taxon>
        <taxon>Camelineae</taxon>
        <taxon>Arabidopsis</taxon>
    </lineage>
</organism>
<dbReference type="Proteomes" id="UP000694251">
    <property type="component" value="Unassembled WGS sequence"/>
</dbReference>
<accession>A0A8T1XD96</accession>
<name>A0A8T1XD96_ARASU</name>
<sequence length="164" mass="18882">GNKFHGLPMEDLLDHLDEFERLYGLTKFNGVSEDDFKLRLFPFSLGDKAHLWKRRYPRIQSRPEMTAKKPSWQNSSPTPELQDSIMRYPESLRSKMKASMKLGSALRVIKPNALITDLSKLLFSLYFTKASCLNVRFSSIPLHCLLVTASNGNFLNKDVEEGWE</sequence>